<evidence type="ECO:0000313" key="2">
    <source>
        <dbReference type="EMBL" id="UPQ84495.1"/>
    </source>
</evidence>
<feature type="chain" id="PRO_5046918716" description="Secreted protein" evidence="1">
    <location>
        <begin position="19"/>
        <end position="116"/>
    </location>
</feature>
<evidence type="ECO:0000313" key="3">
    <source>
        <dbReference type="Proteomes" id="UP000831189"/>
    </source>
</evidence>
<sequence length="116" mass="12398">MKFPVTLGLLMLPALAAAAPLELERELNDLNVNVEVSDLATDTEAGIKSGRVQVTITNREQFKVACQLLPGETEASPGLNSSPITIVAPEERRALTMSGEYGDSTLNAVLSCIRDE</sequence>
<feature type="signal peptide" evidence="1">
    <location>
        <begin position="1"/>
        <end position="18"/>
    </location>
</feature>
<dbReference type="Proteomes" id="UP000831189">
    <property type="component" value="Chromosome"/>
</dbReference>
<proteinExistence type="predicted"/>
<reference evidence="2 3" key="1">
    <citation type="submission" date="2022-04" db="EMBL/GenBank/DDBJ databases">
        <title>Pseudomonas knackmussii B09-2.</title>
        <authorList>
            <person name="Deng Y."/>
        </authorList>
    </citation>
    <scope>NUCLEOTIDE SEQUENCE [LARGE SCALE GENOMIC DNA]</scope>
    <source>
        <strain evidence="2 3">B09-2</strain>
    </source>
</reference>
<evidence type="ECO:0008006" key="4">
    <source>
        <dbReference type="Google" id="ProtNLM"/>
    </source>
</evidence>
<organism evidence="2 3">
    <name type="scientific">Pseudomonas knackmussii</name>
    <dbReference type="NCBI Taxonomy" id="65741"/>
    <lineage>
        <taxon>Bacteria</taxon>
        <taxon>Pseudomonadati</taxon>
        <taxon>Pseudomonadota</taxon>
        <taxon>Gammaproteobacteria</taxon>
        <taxon>Pseudomonadales</taxon>
        <taxon>Pseudomonadaceae</taxon>
        <taxon>Pseudomonas</taxon>
    </lineage>
</organism>
<accession>A0ABY4KVM8</accession>
<keyword evidence="3" id="KW-1185">Reference proteome</keyword>
<name>A0ABY4KVM8_9PSED</name>
<dbReference type="EMBL" id="CP096208">
    <property type="protein sequence ID" value="UPQ84495.1"/>
    <property type="molecule type" value="Genomic_DNA"/>
</dbReference>
<protein>
    <recommendedName>
        <fullName evidence="4">Secreted protein</fullName>
    </recommendedName>
</protein>
<evidence type="ECO:0000256" key="1">
    <source>
        <dbReference type="SAM" id="SignalP"/>
    </source>
</evidence>
<gene>
    <name evidence="2" type="ORF">M0M42_09005</name>
</gene>
<keyword evidence="1" id="KW-0732">Signal</keyword>